<keyword evidence="2" id="KW-0812">Transmembrane</keyword>
<evidence type="ECO:0000313" key="4">
    <source>
        <dbReference type="EMBL" id="MBA8827541.1"/>
    </source>
</evidence>
<accession>A0A839E8E2</accession>
<dbReference type="InterPro" id="IPR026004">
    <property type="entry name" value="Septum_form"/>
</dbReference>
<gene>
    <name evidence="4" type="ORF">FHX42_004937</name>
</gene>
<dbReference type="AlphaFoldDB" id="A0A839E8E2"/>
<evidence type="ECO:0000313" key="5">
    <source>
        <dbReference type="Proteomes" id="UP000569329"/>
    </source>
</evidence>
<comment type="caution">
    <text evidence="4">The sequence shown here is derived from an EMBL/GenBank/DDBJ whole genome shotgun (WGS) entry which is preliminary data.</text>
</comment>
<proteinExistence type="predicted"/>
<feature type="transmembrane region" description="Helical" evidence="2">
    <location>
        <begin position="21"/>
        <end position="40"/>
    </location>
</feature>
<dbReference type="Proteomes" id="UP000569329">
    <property type="component" value="Unassembled WGS sequence"/>
</dbReference>
<evidence type="ECO:0000259" key="3">
    <source>
        <dbReference type="Pfam" id="PF13845"/>
    </source>
</evidence>
<dbReference type="EMBL" id="JACGWZ010000008">
    <property type="protein sequence ID" value="MBA8827541.1"/>
    <property type="molecule type" value="Genomic_DNA"/>
</dbReference>
<keyword evidence="2" id="KW-1133">Transmembrane helix</keyword>
<name>A0A839E8E2_9PSEU</name>
<feature type="region of interest" description="Disordered" evidence="1">
    <location>
        <begin position="314"/>
        <end position="340"/>
    </location>
</feature>
<evidence type="ECO:0000256" key="1">
    <source>
        <dbReference type="SAM" id="MobiDB-lite"/>
    </source>
</evidence>
<organism evidence="4 5">
    <name type="scientific">Halosaccharopolyspora lacisalsi</name>
    <dbReference type="NCBI Taxonomy" id="1000566"/>
    <lineage>
        <taxon>Bacteria</taxon>
        <taxon>Bacillati</taxon>
        <taxon>Actinomycetota</taxon>
        <taxon>Actinomycetes</taxon>
        <taxon>Pseudonocardiales</taxon>
        <taxon>Pseudonocardiaceae</taxon>
        <taxon>Halosaccharopolyspora</taxon>
    </lineage>
</organism>
<dbReference type="Pfam" id="PF13845">
    <property type="entry name" value="Septum_form"/>
    <property type="match status" value="1"/>
</dbReference>
<feature type="compositionally biased region" description="Low complexity" evidence="1">
    <location>
        <begin position="327"/>
        <end position="340"/>
    </location>
</feature>
<keyword evidence="5" id="KW-1185">Reference proteome</keyword>
<evidence type="ECO:0000256" key="2">
    <source>
        <dbReference type="SAM" id="Phobius"/>
    </source>
</evidence>
<protein>
    <recommendedName>
        <fullName evidence="3">Septum formation-related domain-containing protein</fullName>
    </recommendedName>
</protein>
<reference evidence="4 5" key="1">
    <citation type="submission" date="2020-07" db="EMBL/GenBank/DDBJ databases">
        <title>Sequencing the genomes of 1000 actinobacteria strains.</title>
        <authorList>
            <person name="Klenk H.-P."/>
        </authorList>
    </citation>
    <scope>NUCLEOTIDE SEQUENCE [LARGE SCALE GENOMIC DNA]</scope>
    <source>
        <strain evidence="4 5">DSM 45975</strain>
    </source>
</reference>
<sequence>MAESTSPPGERGKRRKPKAQLVMMISAACGAAVILVVSMVTNWSEPGGGVVAGARGTGSSTTTAPPPVFEAKSGTCLNWTESNATDARQLNCSDPHLFEVTGTVELGPELGPNAPYPTTEQWMQIKQQRCTEVAVRYLKGDFDEEGRFIVGAFPPPQESWANGDRTLHCGLQRPGPAGELLRFSGSVRDLDQSDVYDIGTCLGISGAAMSGPTSCAEPHSVEVTGIVDLGKEFSAGYPPSAKQDPFLATKCNELTAKYAGSPTAAKDKKLTVYWDTLSKQSWEAGSRKVDCKVSALLPDDAGFAPVTGSIAGQVQIGTEPAPTDSSAAPTTVPETGTETG</sequence>
<feature type="domain" description="Septum formation-related" evidence="3">
    <location>
        <begin position="74"/>
        <end position="291"/>
    </location>
</feature>
<keyword evidence="2" id="KW-0472">Membrane</keyword>
<dbReference type="RefSeq" id="WP_182546705.1">
    <property type="nucleotide sequence ID" value="NZ_JACGWZ010000008.1"/>
</dbReference>